<organism evidence="3 4">
    <name type="scientific">Saccharibacillus kuerlensis</name>
    <dbReference type="NCBI Taxonomy" id="459527"/>
    <lineage>
        <taxon>Bacteria</taxon>
        <taxon>Bacillati</taxon>
        <taxon>Bacillota</taxon>
        <taxon>Bacilli</taxon>
        <taxon>Bacillales</taxon>
        <taxon>Paenibacillaceae</taxon>
        <taxon>Saccharibacillus</taxon>
    </lineage>
</organism>
<feature type="compositionally biased region" description="Basic and acidic residues" evidence="1">
    <location>
        <begin position="146"/>
        <end position="157"/>
    </location>
</feature>
<proteinExistence type="predicted"/>
<dbReference type="RefSeq" id="WP_018975031.1">
    <property type="nucleotide sequence ID" value="NZ_BMLN01000001.1"/>
</dbReference>
<dbReference type="Proteomes" id="UP000606653">
    <property type="component" value="Unassembled WGS sequence"/>
</dbReference>
<feature type="region of interest" description="Disordered" evidence="1">
    <location>
        <begin position="232"/>
        <end position="254"/>
    </location>
</feature>
<accession>A0ABQ2KQL4</accession>
<evidence type="ECO:0000256" key="1">
    <source>
        <dbReference type="SAM" id="MobiDB-lite"/>
    </source>
</evidence>
<gene>
    <name evidence="3" type="ORF">GCM10010969_00970</name>
</gene>
<protein>
    <recommendedName>
        <fullName evidence="5">Kinesin</fullName>
    </recommendedName>
</protein>
<evidence type="ECO:0000313" key="4">
    <source>
        <dbReference type="Proteomes" id="UP000606653"/>
    </source>
</evidence>
<keyword evidence="2" id="KW-0812">Transmembrane</keyword>
<evidence type="ECO:0000313" key="3">
    <source>
        <dbReference type="EMBL" id="GGN90449.1"/>
    </source>
</evidence>
<feature type="compositionally biased region" description="Basic and acidic residues" evidence="1">
    <location>
        <begin position="129"/>
        <end position="138"/>
    </location>
</feature>
<sequence length="320" mass="33958">MAKTETQADMGLEEESGSKAGRILLFAVPILFAVVLVGVLLTVMNPNARNTVLETANQIPVVGSLLPKPTYTPEQQAQRKEEQQAASAEATINQLKTQLAQKNAELKTTQQAQTDTQTQLETLQKQLEETEAKQKEEAEAAAAAEPKAEDKPSDKVKQLAQTYGSMSASKAAPIIQTLTDEEMAMILNAMNTEQRSAILQKMTADKAAKVSIMLKNAASAAQLEKAANTARAAVSSSDQSSQKTPSTSGSLNQDQLSQTFSSMDAASASALLTQMAKTNQAKVLTILKSVDDATRSNILSQMANTDSETAASLANKLIGG</sequence>
<keyword evidence="4" id="KW-1185">Reference proteome</keyword>
<comment type="caution">
    <text evidence="3">The sequence shown here is derived from an EMBL/GenBank/DDBJ whole genome shotgun (WGS) entry which is preliminary data.</text>
</comment>
<feature type="transmembrane region" description="Helical" evidence="2">
    <location>
        <begin position="23"/>
        <end position="44"/>
    </location>
</feature>
<dbReference type="SUPFAM" id="SSF158791">
    <property type="entry name" value="MgtE N-terminal domain-like"/>
    <property type="match status" value="1"/>
</dbReference>
<name>A0ABQ2KQL4_9BACL</name>
<keyword evidence="2" id="KW-0472">Membrane</keyword>
<dbReference type="EMBL" id="BMLN01000001">
    <property type="protein sequence ID" value="GGN90449.1"/>
    <property type="molecule type" value="Genomic_DNA"/>
</dbReference>
<keyword evidence="2" id="KW-1133">Transmembrane helix</keyword>
<dbReference type="Gene3D" id="1.10.220.30">
    <property type="match status" value="1"/>
</dbReference>
<evidence type="ECO:0000256" key="2">
    <source>
        <dbReference type="SAM" id="Phobius"/>
    </source>
</evidence>
<feature type="compositionally biased region" description="Low complexity" evidence="1">
    <location>
        <begin position="235"/>
        <end position="248"/>
    </location>
</feature>
<feature type="region of interest" description="Disordered" evidence="1">
    <location>
        <begin position="129"/>
        <end position="158"/>
    </location>
</feature>
<evidence type="ECO:0008006" key="5">
    <source>
        <dbReference type="Google" id="ProtNLM"/>
    </source>
</evidence>
<reference evidence="4" key="1">
    <citation type="journal article" date="2019" name="Int. J. Syst. Evol. Microbiol.">
        <title>The Global Catalogue of Microorganisms (GCM) 10K type strain sequencing project: providing services to taxonomists for standard genome sequencing and annotation.</title>
        <authorList>
            <consortium name="The Broad Institute Genomics Platform"/>
            <consortium name="The Broad Institute Genome Sequencing Center for Infectious Disease"/>
            <person name="Wu L."/>
            <person name="Ma J."/>
        </authorList>
    </citation>
    <scope>NUCLEOTIDE SEQUENCE [LARGE SCALE GENOMIC DNA]</scope>
    <source>
        <strain evidence="4">CGMCC 1.6964</strain>
    </source>
</reference>